<dbReference type="AlphaFoldDB" id="A0A7R8YWA3"/>
<accession>A0A7R8YWA3</accession>
<keyword evidence="3 6" id="KW-1133">Transmembrane helix</keyword>
<feature type="transmembrane region" description="Helical" evidence="6">
    <location>
        <begin position="141"/>
        <end position="163"/>
    </location>
</feature>
<proteinExistence type="predicted"/>
<feature type="domain" description="RDD" evidence="7">
    <location>
        <begin position="128"/>
        <end position="232"/>
    </location>
</feature>
<evidence type="ECO:0000256" key="1">
    <source>
        <dbReference type="ARBA" id="ARBA00004141"/>
    </source>
</evidence>
<comment type="subcellular location">
    <subcellularLocation>
        <location evidence="1">Membrane</location>
        <topology evidence="1">Multi-pass membrane protein</topology>
    </subcellularLocation>
</comment>
<keyword evidence="2 6" id="KW-0812">Transmembrane</keyword>
<gene>
    <name evidence="8" type="ORF">HERILL_LOCUS10840</name>
</gene>
<evidence type="ECO:0000256" key="6">
    <source>
        <dbReference type="SAM" id="Phobius"/>
    </source>
</evidence>
<evidence type="ECO:0000313" key="9">
    <source>
        <dbReference type="Proteomes" id="UP000594454"/>
    </source>
</evidence>
<dbReference type="Proteomes" id="UP000594454">
    <property type="component" value="Chromosome 4"/>
</dbReference>
<dbReference type="PANTHER" id="PTHR13659:SF5">
    <property type="entry name" value="PROTEIN FAM8A1"/>
    <property type="match status" value="1"/>
</dbReference>
<dbReference type="PANTHER" id="PTHR13659">
    <property type="entry name" value="AUTOSOMAL HIGHLY CONSERVED PROTEIN"/>
    <property type="match status" value="1"/>
</dbReference>
<dbReference type="OrthoDB" id="10061042at2759"/>
<organism evidence="8 9">
    <name type="scientific">Hermetia illucens</name>
    <name type="common">Black soldier fly</name>
    <dbReference type="NCBI Taxonomy" id="343691"/>
    <lineage>
        <taxon>Eukaryota</taxon>
        <taxon>Metazoa</taxon>
        <taxon>Ecdysozoa</taxon>
        <taxon>Arthropoda</taxon>
        <taxon>Hexapoda</taxon>
        <taxon>Insecta</taxon>
        <taxon>Pterygota</taxon>
        <taxon>Neoptera</taxon>
        <taxon>Endopterygota</taxon>
        <taxon>Diptera</taxon>
        <taxon>Brachycera</taxon>
        <taxon>Stratiomyomorpha</taxon>
        <taxon>Stratiomyidae</taxon>
        <taxon>Hermetiinae</taxon>
        <taxon>Hermetia</taxon>
    </lineage>
</organism>
<dbReference type="OMA" id="FPICVVM"/>
<feature type="transmembrane region" description="Helical" evidence="6">
    <location>
        <begin position="275"/>
        <end position="294"/>
    </location>
</feature>
<feature type="compositionally biased region" description="Basic and acidic residues" evidence="5">
    <location>
        <begin position="1"/>
        <end position="14"/>
    </location>
</feature>
<keyword evidence="9" id="KW-1185">Reference proteome</keyword>
<evidence type="ECO:0000256" key="4">
    <source>
        <dbReference type="ARBA" id="ARBA00023136"/>
    </source>
</evidence>
<sequence>MDQDNLRQRQKDQPTVDGPFSASEITAEMTPKEAYFEQLRTWVNQANMSQNALACFPYYLMANYPQLFQSQGSSAAGSATQMNGGLPGAGQNNVPNELRGERRLADYFENLRQEEIINQNGGYEFVIAPFWKRFVAELIDVMILLLLKIMVTFTVVDMLDLTVANNLNMEKLKKAIESNYIEFIFMTSDFLILEIITRIGVCFYEALWTMTGHVYVGGATPGKILMGIRIVHVEAVVPLEPVQPGMNINNTGRPLRALLYPASNLGFRRALFRSVAKNVLMALLFPMCFIMLFFKNNRTGYDIMTKTIVVEENHAPTLRRR</sequence>
<dbReference type="FunCoup" id="A0A7R8YWA3">
    <property type="interactions" value="354"/>
</dbReference>
<evidence type="ECO:0000313" key="8">
    <source>
        <dbReference type="EMBL" id="CAD7088193.1"/>
    </source>
</evidence>
<feature type="region of interest" description="Disordered" evidence="5">
    <location>
        <begin position="1"/>
        <end position="24"/>
    </location>
</feature>
<dbReference type="EMBL" id="LR899012">
    <property type="protein sequence ID" value="CAD7088193.1"/>
    <property type="molecule type" value="Genomic_DNA"/>
</dbReference>
<evidence type="ECO:0000256" key="3">
    <source>
        <dbReference type="ARBA" id="ARBA00022989"/>
    </source>
</evidence>
<dbReference type="InParanoid" id="A0A7R8YWA3"/>
<dbReference type="GO" id="GO:0016020">
    <property type="term" value="C:membrane"/>
    <property type="evidence" value="ECO:0007669"/>
    <property type="project" value="UniProtKB-SubCell"/>
</dbReference>
<reference evidence="8 9" key="1">
    <citation type="submission" date="2020-11" db="EMBL/GenBank/DDBJ databases">
        <authorList>
            <person name="Wallbank WR R."/>
            <person name="Pardo Diaz C."/>
            <person name="Kozak K."/>
            <person name="Martin S."/>
            <person name="Jiggins C."/>
            <person name="Moest M."/>
            <person name="Warren A I."/>
            <person name="Generalovic N T."/>
            <person name="Byers J.R.P. K."/>
            <person name="Montejo-Kovacevich G."/>
            <person name="Yen C E."/>
        </authorList>
    </citation>
    <scope>NUCLEOTIDE SEQUENCE [LARGE SCALE GENOMIC DNA]</scope>
</reference>
<evidence type="ECO:0000259" key="7">
    <source>
        <dbReference type="Pfam" id="PF06271"/>
    </source>
</evidence>
<keyword evidence="4 6" id="KW-0472">Membrane</keyword>
<protein>
    <recommendedName>
        <fullName evidence="7">RDD domain-containing protein</fullName>
    </recommendedName>
</protein>
<dbReference type="Pfam" id="PF06271">
    <property type="entry name" value="RDD"/>
    <property type="match status" value="1"/>
</dbReference>
<evidence type="ECO:0000256" key="5">
    <source>
        <dbReference type="SAM" id="MobiDB-lite"/>
    </source>
</evidence>
<evidence type="ECO:0000256" key="2">
    <source>
        <dbReference type="ARBA" id="ARBA00022692"/>
    </source>
</evidence>
<dbReference type="InterPro" id="IPR039871">
    <property type="entry name" value="FAM8A1"/>
</dbReference>
<dbReference type="InterPro" id="IPR010432">
    <property type="entry name" value="RDD"/>
</dbReference>
<name>A0A7R8YWA3_HERIL</name>